<dbReference type="CDD" id="cd00761">
    <property type="entry name" value="Glyco_tranf_GTA_type"/>
    <property type="match status" value="1"/>
</dbReference>
<organism evidence="2 3">
    <name type="scientific">Curtobacterium citreum</name>
    <dbReference type="NCBI Taxonomy" id="2036"/>
    <lineage>
        <taxon>Bacteria</taxon>
        <taxon>Bacillati</taxon>
        <taxon>Actinomycetota</taxon>
        <taxon>Actinomycetes</taxon>
        <taxon>Micrococcales</taxon>
        <taxon>Microbacteriaceae</taxon>
        <taxon>Curtobacterium</taxon>
    </lineage>
</organism>
<dbReference type="Pfam" id="PF00535">
    <property type="entry name" value="Glycos_transf_2"/>
    <property type="match status" value="1"/>
</dbReference>
<dbReference type="SUPFAM" id="SSF53448">
    <property type="entry name" value="Nucleotide-diphospho-sugar transferases"/>
    <property type="match status" value="1"/>
</dbReference>
<dbReference type="Gene3D" id="3.90.550.10">
    <property type="entry name" value="Spore Coat Polysaccharide Biosynthesis Protein SpsA, Chain A"/>
    <property type="match status" value="1"/>
</dbReference>
<dbReference type="Pfam" id="PF04464">
    <property type="entry name" value="Glyphos_transf"/>
    <property type="match status" value="1"/>
</dbReference>
<feature type="domain" description="Glycosyltransferase 2-like" evidence="1">
    <location>
        <begin position="19"/>
        <end position="126"/>
    </location>
</feature>
<dbReference type="InterPro" id="IPR043148">
    <property type="entry name" value="TagF_C"/>
</dbReference>
<proteinExistence type="predicted"/>
<dbReference type="PANTHER" id="PTHR22916">
    <property type="entry name" value="GLYCOSYLTRANSFERASE"/>
    <property type="match status" value="1"/>
</dbReference>
<dbReference type="PANTHER" id="PTHR22916:SF3">
    <property type="entry name" value="UDP-GLCNAC:BETAGAL BETA-1,3-N-ACETYLGLUCOSAMINYLTRANSFERASE-LIKE PROTEIN 1"/>
    <property type="match status" value="1"/>
</dbReference>
<comment type="caution">
    <text evidence="2">The sequence shown here is derived from an EMBL/GenBank/DDBJ whole genome shotgun (WGS) entry which is preliminary data.</text>
</comment>
<evidence type="ECO:0000313" key="3">
    <source>
        <dbReference type="Proteomes" id="UP001370299"/>
    </source>
</evidence>
<dbReference type="Proteomes" id="UP001370299">
    <property type="component" value="Unassembled WGS sequence"/>
</dbReference>
<evidence type="ECO:0000313" key="2">
    <source>
        <dbReference type="EMBL" id="MEK0172663.1"/>
    </source>
</evidence>
<dbReference type="EMBL" id="JBBLYY010000069">
    <property type="protein sequence ID" value="MEK0172663.1"/>
    <property type="molecule type" value="Genomic_DNA"/>
</dbReference>
<dbReference type="InterPro" id="IPR029044">
    <property type="entry name" value="Nucleotide-diphossugar_trans"/>
</dbReference>
<reference evidence="2 3" key="1">
    <citation type="submission" date="2024-03" db="EMBL/GenBank/DDBJ databases">
        <title>Whole genomes of four grape xylem sap localized bacterial endophytes.</title>
        <authorList>
            <person name="Kumar G."/>
            <person name="Savka M.A."/>
        </authorList>
    </citation>
    <scope>NUCLEOTIDE SEQUENCE [LARGE SCALE GENOMIC DNA]</scope>
    <source>
        <strain evidence="2 3">RIT_GXS8</strain>
    </source>
</reference>
<dbReference type="InterPro" id="IPR007554">
    <property type="entry name" value="Glycerophosphate_synth"/>
</dbReference>
<gene>
    <name evidence="2" type="ORF">WMN62_14395</name>
</gene>
<protein>
    <submittedName>
        <fullName evidence="2">CDP-glycerol glycerophosphotransferase family protein</fullName>
    </submittedName>
</protein>
<dbReference type="RefSeq" id="WP_340197007.1">
    <property type="nucleotide sequence ID" value="NZ_JBBKAP010000052.1"/>
</dbReference>
<dbReference type="SUPFAM" id="SSF53756">
    <property type="entry name" value="UDP-Glycosyltransferase/glycogen phosphorylase"/>
    <property type="match status" value="1"/>
</dbReference>
<name>A0ABU8YDS7_9MICO</name>
<keyword evidence="3" id="KW-1185">Reference proteome</keyword>
<dbReference type="InterPro" id="IPR001173">
    <property type="entry name" value="Glyco_trans_2-like"/>
</dbReference>
<dbReference type="Gene3D" id="3.40.50.12580">
    <property type="match status" value="1"/>
</dbReference>
<accession>A0ABU8YDS7</accession>
<sequence length="897" mass="102316">MSEETPATMRSEHRFTVGVVLAVYNVARYLPDLLGSLERQTHPLTDVQLVFVDDGSTDGSLEILQAWAETRRDHVTVVGQTNAWVAAARNTGIEHLDAEWVTFADPDDVFDDRYFEEVVKFIGLHGAPRVGMLVTHQLRLNEQLELVDSHPLRVKFAKGSRIVDLTQDPVIQMAVNSAFFRTDAIQEHRIRFDGRIRPVFEDAHFIGSYLLASGLSDVGILASAKYHYRVRGDGTSLMESHFDHPGKYTDVLRYGHLDLIRSAERLGGVPRWLENTLLYDLFWYFKNERALNSASALAPSHTFDEFHTLVAAIRAGISDDAIRSFDAMGVEFAVRKALLDGYTGTPVRPQYAKVERVDETRQHVKFTYWFTGDVPDERIVTDGRDVAPVFAKTQDLVFYGAAVLRQRHVWVDRGRLTRLWLDGAVVPFSRGERYEPDEALTLRQLRPQILGQRKRLQGRWSDVSTPALQHLKRQAREVYENVRSGRYRRRTEDAILGVSVRTRRTRERYEGAWVFMDRDTDANDNAEHLYRWVRANHPEINSWFVLARGSKDWDRLRSEGFRLVAYKSSEWRKLILHAAHLASSHIDVYVVNPLPRWRYGQPRFTFTWLQHGVTNYDISRWVNSKPAELFVTVTPQEKASIAGDGPYTFTEREVVLTGFPRHDELLRKRRATPQADRDLILIMPTWRKKLAGQQVPGSNERSKNPLFASSQYALEFDALIGSERLRDVAARSGKRVVFMPHPNMRPYLTDFTVPDWVEVWDFAAVNVQDVLARAALMVTDYSSLGFEAAFIDVPLIYFQFDAASFFDGSHVGRRGYFDYDRDGFGPVADTVAGVEAAIERIGDDAWVSAPEYLARTAAAFVTRDEHNAERVIDAMLALDGAPRITEPQHAGERVTSS</sequence>
<evidence type="ECO:0000259" key="1">
    <source>
        <dbReference type="Pfam" id="PF00535"/>
    </source>
</evidence>